<dbReference type="STRING" id="368407.Memar_1491"/>
<feature type="region of interest" description="Disordered" evidence="1">
    <location>
        <begin position="75"/>
        <end position="95"/>
    </location>
</feature>
<sequence length="95" mass="10499">MTIHPLYSNIGTALYIPAACGPKVHARRGATINGSDLPENNLDTARRTVARTIQKTYRWLPVPVRELDAGRVSPDIYTGDVADPRGGAIPERRRY</sequence>
<evidence type="ECO:0000313" key="3">
    <source>
        <dbReference type="Proteomes" id="UP000002146"/>
    </source>
</evidence>
<protein>
    <submittedName>
        <fullName evidence="2">Uncharacterized protein</fullName>
    </submittedName>
</protein>
<dbReference type="Proteomes" id="UP000002146">
    <property type="component" value="Chromosome"/>
</dbReference>
<dbReference type="AlphaFoldDB" id="A3CVM0"/>
<keyword evidence="3" id="KW-1185">Reference proteome</keyword>
<gene>
    <name evidence="2" type="ordered locus">Memar_1491</name>
</gene>
<organism evidence="2 3">
    <name type="scientific">Methanoculleus marisnigri (strain ATCC 35101 / DSM 1498 / JR1)</name>
    <dbReference type="NCBI Taxonomy" id="368407"/>
    <lineage>
        <taxon>Archaea</taxon>
        <taxon>Methanobacteriati</taxon>
        <taxon>Methanobacteriota</taxon>
        <taxon>Stenosarchaea group</taxon>
        <taxon>Methanomicrobia</taxon>
        <taxon>Methanomicrobiales</taxon>
        <taxon>Methanomicrobiaceae</taxon>
        <taxon>Methanoculleus</taxon>
    </lineage>
</organism>
<dbReference type="EMBL" id="CP000562">
    <property type="protein sequence ID" value="ABN57420.1"/>
    <property type="molecule type" value="Genomic_DNA"/>
</dbReference>
<accession>A3CVM0</accession>
<evidence type="ECO:0000256" key="1">
    <source>
        <dbReference type="SAM" id="MobiDB-lite"/>
    </source>
</evidence>
<name>A3CVM0_METMJ</name>
<reference evidence="2 3" key="1">
    <citation type="journal article" date="2009" name="Stand. Genomic Sci.">
        <title>Complete genome sequence of Methanoculleus marisnigri Romesser et al. 1981 type strain JR1.</title>
        <authorList>
            <person name="Anderson I.J."/>
            <person name="Sieprawska-Lupa M."/>
            <person name="Lapidus A."/>
            <person name="Nolan M."/>
            <person name="Copeland A."/>
            <person name="Glavina Del Rio T."/>
            <person name="Tice H."/>
            <person name="Dalin E."/>
            <person name="Barry K."/>
            <person name="Saunders E."/>
            <person name="Han C."/>
            <person name="Brettin T."/>
            <person name="Detter J.C."/>
            <person name="Bruce D."/>
            <person name="Mikhailova N."/>
            <person name="Pitluck S."/>
            <person name="Hauser L."/>
            <person name="Land M."/>
            <person name="Lucas S."/>
            <person name="Richardson P."/>
            <person name="Whitman W.B."/>
            <person name="Kyrpides N.C."/>
        </authorList>
    </citation>
    <scope>NUCLEOTIDE SEQUENCE [LARGE SCALE GENOMIC DNA]</scope>
    <source>
        <strain evidence="3">ATCC 35101 / DSM 1498 / JR1</strain>
    </source>
</reference>
<proteinExistence type="predicted"/>
<dbReference type="HOGENOM" id="CLU_2366238_0_0_2"/>
<evidence type="ECO:0000313" key="2">
    <source>
        <dbReference type="EMBL" id="ABN57420.1"/>
    </source>
</evidence>
<dbReference type="KEGG" id="mem:Memar_1491"/>